<feature type="region of interest" description="Disordered" evidence="1">
    <location>
        <begin position="105"/>
        <end position="127"/>
    </location>
</feature>
<dbReference type="Pfam" id="PF07022">
    <property type="entry name" value="Phage_CI_repr"/>
    <property type="match status" value="1"/>
</dbReference>
<dbReference type="InterPro" id="IPR010744">
    <property type="entry name" value="Phage_CI_N"/>
</dbReference>
<name>A0A1Y4MV58_9FIRM</name>
<dbReference type="SUPFAM" id="SSF47413">
    <property type="entry name" value="lambda repressor-like DNA-binding domains"/>
    <property type="match status" value="1"/>
</dbReference>
<dbReference type="InterPro" id="IPR010982">
    <property type="entry name" value="Lambda_DNA-bd_dom_sf"/>
</dbReference>
<dbReference type="InterPro" id="IPR001387">
    <property type="entry name" value="Cro/C1-type_HTH"/>
</dbReference>
<dbReference type="AlphaFoldDB" id="A0A1Y4MV58"/>
<dbReference type="RefSeq" id="WP_087302430.1">
    <property type="nucleotide sequence ID" value="NZ_NFKP01000022.1"/>
</dbReference>
<dbReference type="GO" id="GO:0045892">
    <property type="term" value="P:negative regulation of DNA-templated transcription"/>
    <property type="evidence" value="ECO:0007669"/>
    <property type="project" value="InterPro"/>
</dbReference>
<feature type="domain" description="HTH cro/C1-type" evidence="2">
    <location>
        <begin position="18"/>
        <end position="61"/>
    </location>
</feature>
<dbReference type="EMBL" id="NFKP01000022">
    <property type="protein sequence ID" value="OUP68065.1"/>
    <property type="molecule type" value="Genomic_DNA"/>
</dbReference>
<protein>
    <recommendedName>
        <fullName evidence="2">HTH cro/C1-type domain-containing protein</fullName>
    </recommendedName>
</protein>
<evidence type="ECO:0000313" key="4">
    <source>
        <dbReference type="Proteomes" id="UP000196386"/>
    </source>
</evidence>
<dbReference type="Proteomes" id="UP000196386">
    <property type="component" value="Unassembled WGS sequence"/>
</dbReference>
<proteinExistence type="predicted"/>
<evidence type="ECO:0000259" key="2">
    <source>
        <dbReference type="PROSITE" id="PS50943"/>
    </source>
</evidence>
<dbReference type="GO" id="GO:0003677">
    <property type="term" value="F:DNA binding"/>
    <property type="evidence" value="ECO:0007669"/>
    <property type="project" value="InterPro"/>
</dbReference>
<evidence type="ECO:0000313" key="3">
    <source>
        <dbReference type="EMBL" id="OUP68065.1"/>
    </source>
</evidence>
<gene>
    <name evidence="3" type="ORF">B5F11_14985</name>
</gene>
<organism evidence="3 4">
    <name type="scientific">Anaerotruncus colihominis</name>
    <dbReference type="NCBI Taxonomy" id="169435"/>
    <lineage>
        <taxon>Bacteria</taxon>
        <taxon>Bacillati</taxon>
        <taxon>Bacillota</taxon>
        <taxon>Clostridia</taxon>
        <taxon>Eubacteriales</taxon>
        <taxon>Oscillospiraceae</taxon>
        <taxon>Anaerotruncus</taxon>
    </lineage>
</organism>
<dbReference type="SMART" id="SM00530">
    <property type="entry name" value="HTH_XRE"/>
    <property type="match status" value="1"/>
</dbReference>
<evidence type="ECO:0000256" key="1">
    <source>
        <dbReference type="SAM" id="MobiDB-lite"/>
    </source>
</evidence>
<dbReference type="CDD" id="cd00093">
    <property type="entry name" value="HTH_XRE"/>
    <property type="match status" value="1"/>
</dbReference>
<accession>A0A1Y4MV58</accession>
<dbReference type="PROSITE" id="PS50943">
    <property type="entry name" value="HTH_CROC1"/>
    <property type="match status" value="1"/>
</dbReference>
<reference evidence="4" key="1">
    <citation type="submission" date="2017-04" db="EMBL/GenBank/DDBJ databases">
        <title>Function of individual gut microbiota members based on whole genome sequencing of pure cultures obtained from chicken caecum.</title>
        <authorList>
            <person name="Medvecky M."/>
            <person name="Cejkova D."/>
            <person name="Polansky O."/>
            <person name="Karasova D."/>
            <person name="Kubasova T."/>
            <person name="Cizek A."/>
            <person name="Rychlik I."/>
        </authorList>
    </citation>
    <scope>NUCLEOTIDE SEQUENCE [LARGE SCALE GENOMIC DNA]</scope>
    <source>
        <strain evidence="4">An175</strain>
    </source>
</reference>
<comment type="caution">
    <text evidence="3">The sequence shown here is derived from an EMBL/GenBank/DDBJ whole genome shotgun (WGS) entry which is preliminary data.</text>
</comment>
<dbReference type="Gene3D" id="1.10.260.40">
    <property type="entry name" value="lambda repressor-like DNA-binding domains"/>
    <property type="match status" value="1"/>
</dbReference>
<sequence>MTICARVFSLLASDGRDQKDLAMHIGVSTRTVSTWKTRGTNPGAEYIAGIAEFFSVSTDYILTGEERQYSVSPADEEVLSAYHALKRPEQVYILGEMYRRAGLVPSQPVGDESKKAAEPEASIGSAG</sequence>